<organism evidence="1 2">
    <name type="scientific">Stephania cephalantha</name>
    <dbReference type="NCBI Taxonomy" id="152367"/>
    <lineage>
        <taxon>Eukaryota</taxon>
        <taxon>Viridiplantae</taxon>
        <taxon>Streptophyta</taxon>
        <taxon>Embryophyta</taxon>
        <taxon>Tracheophyta</taxon>
        <taxon>Spermatophyta</taxon>
        <taxon>Magnoliopsida</taxon>
        <taxon>Ranunculales</taxon>
        <taxon>Menispermaceae</taxon>
        <taxon>Menispermoideae</taxon>
        <taxon>Cissampelideae</taxon>
        <taxon>Stephania</taxon>
    </lineage>
</organism>
<protein>
    <submittedName>
        <fullName evidence="1">Uncharacterized protein</fullName>
    </submittedName>
</protein>
<evidence type="ECO:0000313" key="2">
    <source>
        <dbReference type="Proteomes" id="UP001419268"/>
    </source>
</evidence>
<proteinExistence type="predicted"/>
<gene>
    <name evidence="1" type="ORF">Scep_002123</name>
</gene>
<dbReference type="AlphaFoldDB" id="A0AAP0L9D5"/>
<dbReference type="EMBL" id="JBBNAG010000001">
    <property type="protein sequence ID" value="KAK9166932.1"/>
    <property type="molecule type" value="Genomic_DNA"/>
</dbReference>
<evidence type="ECO:0000313" key="1">
    <source>
        <dbReference type="EMBL" id="KAK9166932.1"/>
    </source>
</evidence>
<dbReference type="Proteomes" id="UP001419268">
    <property type="component" value="Unassembled WGS sequence"/>
</dbReference>
<name>A0AAP0L9D5_9MAGN</name>
<sequence>MNASLDNLINDEDFLEPIHCNQEEEASSITLRSVKEYEYFIKLVDELEFLPSEPNVIIAEVHEEEYKMKTEVTLEKPYEPYEENKEDQHMVLMNLPHVFFIFAEFETRMEQKGHLEILCDFDSYMLDCQDYMETYLLEVQDEFKTLKEDMPISLSRLP</sequence>
<comment type="caution">
    <text evidence="1">The sequence shown here is derived from an EMBL/GenBank/DDBJ whole genome shotgun (WGS) entry which is preliminary data.</text>
</comment>
<reference evidence="1 2" key="1">
    <citation type="submission" date="2024-01" db="EMBL/GenBank/DDBJ databases">
        <title>Genome assemblies of Stephania.</title>
        <authorList>
            <person name="Yang L."/>
        </authorList>
    </citation>
    <scope>NUCLEOTIDE SEQUENCE [LARGE SCALE GENOMIC DNA]</scope>
    <source>
        <strain evidence="1">JXDWG</strain>
        <tissue evidence="1">Leaf</tissue>
    </source>
</reference>
<accession>A0AAP0L9D5</accession>
<keyword evidence="2" id="KW-1185">Reference proteome</keyword>